<keyword evidence="3" id="KW-0408">Iron</keyword>
<dbReference type="EMBL" id="DF844078">
    <property type="protein sequence ID" value="GAT47888.1"/>
    <property type="molecule type" value="Genomic_DNA"/>
</dbReference>
<evidence type="ECO:0000313" key="4">
    <source>
        <dbReference type="EMBL" id="GAT47888.1"/>
    </source>
</evidence>
<reference evidence="4" key="1">
    <citation type="submission" date="2014-09" db="EMBL/GenBank/DDBJ databases">
        <title>Genome sequence of the luminous mushroom Mycena chlorophos for searching fungal bioluminescence genes.</title>
        <authorList>
            <person name="Tanaka Y."/>
            <person name="Kasuga D."/>
            <person name="Oba Y."/>
            <person name="Hase S."/>
            <person name="Sato K."/>
            <person name="Oba Y."/>
            <person name="Sakakibara Y."/>
        </authorList>
    </citation>
    <scope>NUCLEOTIDE SEQUENCE</scope>
</reference>
<gene>
    <name evidence="4" type="ORF">MCHLO_05329</name>
</gene>
<dbReference type="Proteomes" id="UP000815677">
    <property type="component" value="Unassembled WGS sequence"/>
</dbReference>
<evidence type="ECO:0000313" key="5">
    <source>
        <dbReference type="Proteomes" id="UP000815677"/>
    </source>
</evidence>
<keyword evidence="5" id="KW-1185">Reference proteome</keyword>
<sequence>MLSFTRLSSARLLRIRVNRVPSSSLLRPRYFASPPPQTSSSTLPIERYHALSDETMDNLLHSLEELVDSVGTSGYEVEYHSASQQANMAVFAIQWSKTIRLH</sequence>
<organism evidence="4 5">
    <name type="scientific">Mycena chlorophos</name>
    <name type="common">Agaric fungus</name>
    <name type="synonym">Agaricus chlorophos</name>
    <dbReference type="NCBI Taxonomy" id="658473"/>
    <lineage>
        <taxon>Eukaryota</taxon>
        <taxon>Fungi</taxon>
        <taxon>Dikarya</taxon>
        <taxon>Basidiomycota</taxon>
        <taxon>Agaricomycotina</taxon>
        <taxon>Agaricomycetes</taxon>
        <taxon>Agaricomycetidae</taxon>
        <taxon>Agaricales</taxon>
        <taxon>Marasmiineae</taxon>
        <taxon>Mycenaceae</taxon>
        <taxon>Mycena</taxon>
    </lineage>
</organism>
<accession>A0ABQ0L9T1</accession>
<dbReference type="Pfam" id="PF01491">
    <property type="entry name" value="Frataxin_Cyay"/>
    <property type="match status" value="1"/>
</dbReference>
<keyword evidence="2" id="KW-0410">Iron transport</keyword>
<proteinExistence type="inferred from homology"/>
<comment type="similarity">
    <text evidence="1">Belongs to the frataxin family.</text>
</comment>
<dbReference type="InterPro" id="IPR036524">
    <property type="entry name" value="Frataxin/CyaY_sf"/>
</dbReference>
<dbReference type="Gene3D" id="3.30.920.10">
    <property type="entry name" value="Frataxin/CyaY"/>
    <property type="match status" value="1"/>
</dbReference>
<keyword evidence="2" id="KW-0406">Ion transport</keyword>
<evidence type="ECO:0000256" key="3">
    <source>
        <dbReference type="ARBA" id="ARBA00023004"/>
    </source>
</evidence>
<dbReference type="SUPFAM" id="SSF55387">
    <property type="entry name" value="Frataxin/Nqo15-like"/>
    <property type="match status" value="1"/>
</dbReference>
<keyword evidence="2" id="KW-0813">Transport</keyword>
<name>A0ABQ0L9T1_MYCCL</name>
<dbReference type="InterPro" id="IPR002908">
    <property type="entry name" value="Frataxin/CyaY"/>
</dbReference>
<evidence type="ECO:0000256" key="1">
    <source>
        <dbReference type="ARBA" id="ARBA00008183"/>
    </source>
</evidence>
<evidence type="ECO:0000256" key="2">
    <source>
        <dbReference type="ARBA" id="ARBA00022496"/>
    </source>
</evidence>
<protein>
    <submittedName>
        <fullName evidence="4">Mitochondrial iron uptake protein</fullName>
    </submittedName>
</protein>